<feature type="transmembrane region" description="Helical" evidence="5">
    <location>
        <begin position="336"/>
        <end position="357"/>
    </location>
</feature>
<keyword evidence="7" id="KW-1185">Reference proteome</keyword>
<reference evidence="6 7" key="1">
    <citation type="submission" date="2024-04" db="EMBL/GenBank/DDBJ databases">
        <title>Phyllosticta paracitricarpa is synonymous to the EU quarantine fungus P. citricarpa based on phylogenomic analyses.</title>
        <authorList>
            <consortium name="Lawrence Berkeley National Laboratory"/>
            <person name="Van Ingen-Buijs V.A."/>
            <person name="Van Westerhoven A.C."/>
            <person name="Haridas S."/>
            <person name="Skiadas P."/>
            <person name="Martin F."/>
            <person name="Groenewald J.Z."/>
            <person name="Crous P.W."/>
            <person name="Seidl M.F."/>
        </authorList>
    </citation>
    <scope>NUCLEOTIDE SEQUENCE [LARGE SCALE GENOMIC DNA]</scope>
    <source>
        <strain evidence="6 7">CBS 123374</strain>
    </source>
</reference>
<dbReference type="InterPro" id="IPR051617">
    <property type="entry name" value="UNC-93-like_regulator"/>
</dbReference>
<feature type="transmembrane region" description="Helical" evidence="5">
    <location>
        <begin position="21"/>
        <end position="43"/>
    </location>
</feature>
<name>A0ABR1YJB5_9PEZI</name>
<dbReference type="EMBL" id="JBBWRZ010000008">
    <property type="protein sequence ID" value="KAK8230824.1"/>
    <property type="molecule type" value="Genomic_DNA"/>
</dbReference>
<dbReference type="InterPro" id="IPR036259">
    <property type="entry name" value="MFS_trans_sf"/>
</dbReference>
<feature type="transmembrane region" description="Helical" evidence="5">
    <location>
        <begin position="263"/>
        <end position="284"/>
    </location>
</feature>
<proteinExistence type="predicted"/>
<comment type="caution">
    <text evidence="6">The sequence shown here is derived from an EMBL/GenBank/DDBJ whole genome shotgun (WGS) entry which is preliminary data.</text>
</comment>
<evidence type="ECO:0000256" key="2">
    <source>
        <dbReference type="ARBA" id="ARBA00022692"/>
    </source>
</evidence>
<feature type="transmembrane region" description="Helical" evidence="5">
    <location>
        <begin position="112"/>
        <end position="133"/>
    </location>
</feature>
<feature type="transmembrane region" description="Helical" evidence="5">
    <location>
        <begin position="296"/>
        <end position="315"/>
    </location>
</feature>
<keyword evidence="3 5" id="KW-1133">Transmembrane helix</keyword>
<evidence type="ECO:0000256" key="5">
    <source>
        <dbReference type="SAM" id="Phobius"/>
    </source>
</evidence>
<sequence length="471" mass="51234">MHQVAEQKTRPVSKLHDIYRGTIFQAVILGFISFTQPGIWSALNNLGAGGQAEPYVVNAANVITYVIMTFGAPFSSVVSNIIGVKWVIAFGTLGYAPYSASLYCNSAFGTQWFLIFGSVTCGLSAKATVAVGYPEPARRVSIWLALNKLGSIIASAIQLALNKDGSETGSISTKTYLVLIAIQCLGLPLALLLAPPDKLVRTDGKTPTFSRHGRSWRAQTKEFFRILRRKEMLLLIPAFITSEWGQTYQGNYLAAYFSVRARALIGFLVAVVGALVNLLVGSWLDTRWAKRSTQARWTWCLTLALFTAMWIWYLVVQIRWAKEEPSIDWDDANFGVGAALYILLRLAFEIILVWLYWAVAAFDADADAISVTVGILRGGVSLGMALSYGVGASRAASLLTNLVIALTVFFVSAPFTTWAAWLVPERLIGEDDDGEVIDGVVVETRAAEEANAGSDAEVEKLGVQPKGEAVV</sequence>
<dbReference type="Proteomes" id="UP001492380">
    <property type="component" value="Unassembled WGS sequence"/>
</dbReference>
<evidence type="ECO:0000256" key="4">
    <source>
        <dbReference type="ARBA" id="ARBA00023136"/>
    </source>
</evidence>
<evidence type="ECO:0000256" key="3">
    <source>
        <dbReference type="ARBA" id="ARBA00022989"/>
    </source>
</evidence>
<dbReference type="SUPFAM" id="SSF103473">
    <property type="entry name" value="MFS general substrate transporter"/>
    <property type="match status" value="1"/>
</dbReference>
<keyword evidence="2 5" id="KW-0812">Transmembrane</keyword>
<feature type="transmembrane region" description="Helical" evidence="5">
    <location>
        <begin position="369"/>
        <end position="390"/>
    </location>
</feature>
<keyword evidence="4 5" id="KW-0472">Membrane</keyword>
<organism evidence="6 7">
    <name type="scientific">Phyllosticta capitalensis</name>
    <dbReference type="NCBI Taxonomy" id="121624"/>
    <lineage>
        <taxon>Eukaryota</taxon>
        <taxon>Fungi</taxon>
        <taxon>Dikarya</taxon>
        <taxon>Ascomycota</taxon>
        <taxon>Pezizomycotina</taxon>
        <taxon>Dothideomycetes</taxon>
        <taxon>Dothideomycetes incertae sedis</taxon>
        <taxon>Botryosphaeriales</taxon>
        <taxon>Phyllostictaceae</taxon>
        <taxon>Phyllosticta</taxon>
    </lineage>
</organism>
<evidence type="ECO:0000256" key="1">
    <source>
        <dbReference type="ARBA" id="ARBA00004141"/>
    </source>
</evidence>
<dbReference type="Gene3D" id="1.20.1250.20">
    <property type="entry name" value="MFS general substrate transporter like domains"/>
    <property type="match status" value="1"/>
</dbReference>
<feature type="transmembrane region" description="Helical" evidence="5">
    <location>
        <begin position="81"/>
        <end position="100"/>
    </location>
</feature>
<feature type="transmembrane region" description="Helical" evidence="5">
    <location>
        <begin position="176"/>
        <end position="194"/>
    </location>
</feature>
<gene>
    <name evidence="6" type="ORF">HDK90DRAFT_504406</name>
</gene>
<accession>A0ABR1YJB5</accession>
<comment type="subcellular location">
    <subcellularLocation>
        <location evidence="1">Membrane</location>
        <topology evidence="1">Multi-pass membrane protein</topology>
    </subcellularLocation>
</comment>
<evidence type="ECO:0000313" key="7">
    <source>
        <dbReference type="Proteomes" id="UP001492380"/>
    </source>
</evidence>
<feature type="transmembrane region" description="Helical" evidence="5">
    <location>
        <begin position="402"/>
        <end position="423"/>
    </location>
</feature>
<evidence type="ECO:0000313" key="6">
    <source>
        <dbReference type="EMBL" id="KAK8230824.1"/>
    </source>
</evidence>
<dbReference type="PANTHER" id="PTHR23294">
    <property type="entry name" value="ET TRANSLATION PRODUCT-RELATED"/>
    <property type="match status" value="1"/>
</dbReference>
<feature type="transmembrane region" description="Helical" evidence="5">
    <location>
        <begin position="140"/>
        <end position="161"/>
    </location>
</feature>
<feature type="transmembrane region" description="Helical" evidence="5">
    <location>
        <begin position="55"/>
        <end position="74"/>
    </location>
</feature>
<dbReference type="PANTHER" id="PTHR23294:SF57">
    <property type="entry name" value="CINA C-TERMINAL DOMAIN-CONTAINING PROTEIN"/>
    <property type="match status" value="1"/>
</dbReference>
<protein>
    <submittedName>
        <fullName evidence="6">Uncharacterized protein</fullName>
    </submittedName>
</protein>